<evidence type="ECO:0000256" key="5">
    <source>
        <dbReference type="ARBA" id="ARBA00023004"/>
    </source>
</evidence>
<dbReference type="GO" id="GO:0016705">
    <property type="term" value="F:oxidoreductase activity, acting on paired donors, with incorporation or reduction of molecular oxygen"/>
    <property type="evidence" value="ECO:0007669"/>
    <property type="project" value="InterPro"/>
</dbReference>
<dbReference type="InterPro" id="IPR002403">
    <property type="entry name" value="Cyt_P450_E_grp-IV"/>
</dbReference>
<evidence type="ECO:0000256" key="1">
    <source>
        <dbReference type="ARBA" id="ARBA00001971"/>
    </source>
</evidence>
<dbReference type="SUPFAM" id="SSF48264">
    <property type="entry name" value="Cytochrome P450"/>
    <property type="match status" value="1"/>
</dbReference>
<keyword evidence="8" id="KW-1133">Transmembrane helix</keyword>
<comment type="caution">
    <text evidence="9">The sequence shown here is derived from an EMBL/GenBank/DDBJ whole genome shotgun (WGS) entry which is preliminary data.</text>
</comment>
<evidence type="ECO:0000256" key="6">
    <source>
        <dbReference type="PIRSR" id="PIRSR602403-1"/>
    </source>
</evidence>
<evidence type="ECO:0000256" key="3">
    <source>
        <dbReference type="ARBA" id="ARBA00022723"/>
    </source>
</evidence>
<proteinExistence type="inferred from homology"/>
<sequence length="512" mass="58063">MEIPIKKLVSNVGQTESLVGAVVLVATIYLLHSLLFRGHDMSHIPLAGEALGSRSKRLAEYSSRTGKAKSMFREEYRKNKSVWRVQTLDGDHVQIPPQFLDDIKGRKDDEVNNLAALDVLVQKKYTKLDSTSEMMNHLVKSDLTTSLNRINPRLGTAAEEAVESEMPACEDWTALNVNDILVRIIAIVSGYIFIGPELCRDEEYISLSTGYTTDAFTCVFILSALPPWLRHIAKWVIPHYYRIGSYQRRVRKFLGPVIRERRAAMLKPDYQAPDDLLQWTMNKAHKWAEIRSDDDISQMQLRLSLAAIHTTSTTSTALLYDLVTIPGLIEALRAEIEDVLAKYDGILSNKALYDMKLLDSVMKESQRMNPLGLTGFPRMTMDKGITLPDGSYVPPHTYMEAPIEAIHRDPKIYENADTFDPYRFYNMRKKDEDSGKHQFVTLGTGVLSFGIGRHACPGRFFAANEIKLIMINLIRNFDIEQKEKGPRYANLSSTIVNSADPSRELLFKRVKT</sequence>
<feature type="transmembrane region" description="Helical" evidence="8">
    <location>
        <begin position="18"/>
        <end position="36"/>
    </location>
</feature>
<gene>
    <name evidence="9" type="ORF">BP5796_13111</name>
</gene>
<dbReference type="PANTHER" id="PTHR46206">
    <property type="entry name" value="CYTOCHROME P450"/>
    <property type="match status" value="1"/>
</dbReference>
<dbReference type="InterPro" id="IPR036396">
    <property type="entry name" value="Cyt_P450_sf"/>
</dbReference>
<dbReference type="InterPro" id="IPR017972">
    <property type="entry name" value="Cyt_P450_CS"/>
</dbReference>
<protein>
    <submittedName>
        <fullName evidence="9">Uncharacterized protein</fullName>
    </submittedName>
</protein>
<dbReference type="AlphaFoldDB" id="A0A3D8Q473"/>
<dbReference type="GO" id="GO:0004497">
    <property type="term" value="F:monooxygenase activity"/>
    <property type="evidence" value="ECO:0007669"/>
    <property type="project" value="UniProtKB-KW"/>
</dbReference>
<keyword evidence="6 7" id="KW-0349">Heme</keyword>
<evidence type="ECO:0000256" key="7">
    <source>
        <dbReference type="RuleBase" id="RU000461"/>
    </source>
</evidence>
<comment type="similarity">
    <text evidence="2 7">Belongs to the cytochrome P450 family.</text>
</comment>
<evidence type="ECO:0000313" key="9">
    <source>
        <dbReference type="EMBL" id="RDW56646.1"/>
    </source>
</evidence>
<evidence type="ECO:0000256" key="4">
    <source>
        <dbReference type="ARBA" id="ARBA00023002"/>
    </source>
</evidence>
<keyword evidence="3 6" id="KW-0479">Metal-binding</keyword>
<dbReference type="EMBL" id="PDLN01000025">
    <property type="protein sequence ID" value="RDW56646.1"/>
    <property type="molecule type" value="Genomic_DNA"/>
</dbReference>
<accession>A0A3D8Q473</accession>
<evidence type="ECO:0000256" key="2">
    <source>
        <dbReference type="ARBA" id="ARBA00010617"/>
    </source>
</evidence>
<dbReference type="PANTHER" id="PTHR46206:SF7">
    <property type="entry name" value="P450, PUTATIVE (EUROFUNG)-RELATED"/>
    <property type="match status" value="1"/>
</dbReference>
<keyword evidence="4 7" id="KW-0560">Oxidoreductase</keyword>
<dbReference type="Proteomes" id="UP000256328">
    <property type="component" value="Unassembled WGS sequence"/>
</dbReference>
<name>A0A3D8Q473_9HELO</name>
<dbReference type="InterPro" id="IPR001128">
    <property type="entry name" value="Cyt_P450"/>
</dbReference>
<keyword evidence="5 6" id="KW-0408">Iron</keyword>
<dbReference type="Pfam" id="PF00067">
    <property type="entry name" value="p450"/>
    <property type="match status" value="1"/>
</dbReference>
<dbReference type="GO" id="GO:0005506">
    <property type="term" value="F:iron ion binding"/>
    <property type="evidence" value="ECO:0007669"/>
    <property type="project" value="InterPro"/>
</dbReference>
<dbReference type="PRINTS" id="PR00465">
    <property type="entry name" value="EP450IV"/>
</dbReference>
<evidence type="ECO:0000256" key="8">
    <source>
        <dbReference type="SAM" id="Phobius"/>
    </source>
</evidence>
<comment type="cofactor">
    <cofactor evidence="1 6">
        <name>heme</name>
        <dbReference type="ChEBI" id="CHEBI:30413"/>
    </cofactor>
</comment>
<dbReference type="Gene3D" id="1.10.630.10">
    <property type="entry name" value="Cytochrome P450"/>
    <property type="match status" value="1"/>
</dbReference>
<keyword evidence="8" id="KW-0472">Membrane</keyword>
<evidence type="ECO:0000313" key="10">
    <source>
        <dbReference type="Proteomes" id="UP000256328"/>
    </source>
</evidence>
<feature type="binding site" description="axial binding residue" evidence="6">
    <location>
        <position position="456"/>
    </location>
    <ligand>
        <name>heme</name>
        <dbReference type="ChEBI" id="CHEBI:30413"/>
    </ligand>
    <ligandPart>
        <name>Fe</name>
        <dbReference type="ChEBI" id="CHEBI:18248"/>
    </ligandPart>
</feature>
<dbReference type="PRINTS" id="PR00385">
    <property type="entry name" value="P450"/>
</dbReference>
<dbReference type="GO" id="GO:0020037">
    <property type="term" value="F:heme binding"/>
    <property type="evidence" value="ECO:0007669"/>
    <property type="project" value="InterPro"/>
</dbReference>
<dbReference type="OrthoDB" id="1844152at2759"/>
<keyword evidence="7" id="KW-0503">Monooxygenase</keyword>
<keyword evidence="8" id="KW-0812">Transmembrane</keyword>
<dbReference type="CDD" id="cd11041">
    <property type="entry name" value="CYP503A1-like"/>
    <property type="match status" value="1"/>
</dbReference>
<reference evidence="9 10" key="1">
    <citation type="journal article" date="2018" name="IMA Fungus">
        <title>IMA Genome-F 9: Draft genome sequence of Annulohypoxylon stygium, Aspergillus mulundensis, Berkeleyomyces basicola (syn. Thielaviopsis basicola), Ceratocystis smalleyi, two Cercospora beticola strains, Coleophoma cylindrospora, Fusarium fracticaudum, Phialophora cf. hyalina, and Morchella septimelata.</title>
        <authorList>
            <person name="Wingfield B.D."/>
            <person name="Bills G.F."/>
            <person name="Dong Y."/>
            <person name="Huang W."/>
            <person name="Nel W.J."/>
            <person name="Swalarsk-Parry B.S."/>
            <person name="Vaghefi N."/>
            <person name="Wilken P.M."/>
            <person name="An Z."/>
            <person name="de Beer Z.W."/>
            <person name="De Vos L."/>
            <person name="Chen L."/>
            <person name="Duong T.A."/>
            <person name="Gao Y."/>
            <person name="Hammerbacher A."/>
            <person name="Kikkert J.R."/>
            <person name="Li Y."/>
            <person name="Li H."/>
            <person name="Li K."/>
            <person name="Li Q."/>
            <person name="Liu X."/>
            <person name="Ma X."/>
            <person name="Naidoo K."/>
            <person name="Pethybridge S.J."/>
            <person name="Sun J."/>
            <person name="Steenkamp E.T."/>
            <person name="van der Nest M.A."/>
            <person name="van Wyk S."/>
            <person name="Wingfield M.J."/>
            <person name="Xiong C."/>
            <person name="Yue Q."/>
            <person name="Zhang X."/>
        </authorList>
    </citation>
    <scope>NUCLEOTIDE SEQUENCE [LARGE SCALE GENOMIC DNA]</scope>
    <source>
        <strain evidence="9 10">BP5796</strain>
    </source>
</reference>
<keyword evidence="10" id="KW-1185">Reference proteome</keyword>
<organism evidence="9 10">
    <name type="scientific">Coleophoma crateriformis</name>
    <dbReference type="NCBI Taxonomy" id="565419"/>
    <lineage>
        <taxon>Eukaryota</taxon>
        <taxon>Fungi</taxon>
        <taxon>Dikarya</taxon>
        <taxon>Ascomycota</taxon>
        <taxon>Pezizomycotina</taxon>
        <taxon>Leotiomycetes</taxon>
        <taxon>Helotiales</taxon>
        <taxon>Dermateaceae</taxon>
        <taxon>Coleophoma</taxon>
    </lineage>
</organism>
<dbReference type="PROSITE" id="PS00086">
    <property type="entry name" value="CYTOCHROME_P450"/>
    <property type="match status" value="1"/>
</dbReference>